<organism evidence="1">
    <name type="scientific">Fusarium odoratissimum (strain NRRL 54006)</name>
    <dbReference type="NCBI Taxonomy" id="1089451"/>
    <lineage>
        <taxon>Eukaryota</taxon>
        <taxon>Fungi</taxon>
        <taxon>Dikarya</taxon>
        <taxon>Ascomycota</taxon>
        <taxon>Pezizomycotina</taxon>
        <taxon>Sordariomycetes</taxon>
        <taxon>Hypocreomycetidae</taxon>
        <taxon>Hypocreales</taxon>
        <taxon>Nectriaceae</taxon>
        <taxon>Fusarium</taxon>
        <taxon>Fusarium oxysporum species complex</taxon>
        <taxon>Fusarium oxysporum f. sp. cubense (strain race 4)</taxon>
    </lineage>
</organism>
<dbReference type="VEuPathDB" id="FungiDB:FOIG_16841"/>
<dbReference type="HOGENOM" id="CLU_3392380_0_0_1"/>
<reference evidence="1" key="2">
    <citation type="submission" date="2014-03" db="EMBL/GenBank/DDBJ databases">
        <title>The Genome Annotation of Fusarium oxysporum II5.</title>
        <authorList>
            <consortium name="The Broad Institute Genomics Platform"/>
            <person name="Ma L.-J."/>
            <person name="Corby-Kistler H."/>
            <person name="Broz K."/>
            <person name="Gale L.R."/>
            <person name="Jonkers W."/>
            <person name="O'Donnell K."/>
            <person name="Ploetz R."/>
            <person name="Steinberg C."/>
            <person name="Schwartz D.C."/>
            <person name="VanEtten H."/>
            <person name="Zhou S."/>
            <person name="Young S.K."/>
            <person name="Zeng Q."/>
            <person name="Gargeya S."/>
            <person name="Fitzgerald M."/>
            <person name="Abouelleil A."/>
            <person name="Alvarado L."/>
            <person name="Chapman S.B."/>
            <person name="Gainer-Dewar J."/>
            <person name="Goldberg J."/>
            <person name="Griggs A."/>
            <person name="Gujja S."/>
            <person name="Hansen M."/>
            <person name="Howarth C."/>
            <person name="Imamovic A."/>
            <person name="Ireland A."/>
            <person name="Larimer J."/>
            <person name="McCowan C."/>
            <person name="Murphy C."/>
            <person name="Pearson M."/>
            <person name="Poon T.W."/>
            <person name="Priest M."/>
            <person name="Roberts A."/>
            <person name="Saif S."/>
            <person name="Shea T."/>
            <person name="Sykes S."/>
            <person name="Wortman J."/>
            <person name="Nusbaum C."/>
            <person name="Birren B."/>
        </authorList>
    </citation>
    <scope>NUCLEOTIDE SEQUENCE</scope>
    <source>
        <strain evidence="1">54006</strain>
    </source>
</reference>
<name>X0J0K6_FUSO5</name>
<evidence type="ECO:0000313" key="1">
    <source>
        <dbReference type="EMBL" id="EXL89876.1"/>
    </source>
</evidence>
<sequence length="32" mass="3392">MSNGAYCTMLTKNLKEMHFPAAGTVGSAAEEM</sequence>
<accession>X0J0K6</accession>
<gene>
    <name evidence="1" type="ORF">FOIG_16841</name>
</gene>
<dbReference type="Proteomes" id="UP000030685">
    <property type="component" value="Unassembled WGS sequence"/>
</dbReference>
<dbReference type="AlphaFoldDB" id="X0J0K6"/>
<proteinExistence type="predicted"/>
<dbReference type="EMBL" id="KK036263">
    <property type="protein sequence ID" value="EXL89876.1"/>
    <property type="molecule type" value="Genomic_DNA"/>
</dbReference>
<protein>
    <submittedName>
        <fullName evidence="1">Uncharacterized protein</fullName>
    </submittedName>
</protein>
<reference evidence="1" key="1">
    <citation type="submission" date="2011-11" db="EMBL/GenBank/DDBJ databases">
        <title>The Genome Sequence of Fusarium oxysporum II5.</title>
        <authorList>
            <consortium name="The Broad Institute Genome Sequencing Platform"/>
            <person name="Ma L.-J."/>
            <person name="Gale L.R."/>
            <person name="Schwartz D.C."/>
            <person name="Zhou S."/>
            <person name="Corby-Kistler H."/>
            <person name="Young S.K."/>
            <person name="Zeng Q."/>
            <person name="Gargeya S."/>
            <person name="Fitzgerald M."/>
            <person name="Haas B."/>
            <person name="Abouelleil A."/>
            <person name="Alvarado L."/>
            <person name="Arachchi H.M."/>
            <person name="Berlin A."/>
            <person name="Brown A."/>
            <person name="Chapman S.B."/>
            <person name="Chen Z."/>
            <person name="Dunbar C."/>
            <person name="Freedman E."/>
            <person name="Gearin G."/>
            <person name="Goldberg J."/>
            <person name="Griggs A."/>
            <person name="Gujja S."/>
            <person name="Heiman D."/>
            <person name="Howarth C."/>
            <person name="Larson L."/>
            <person name="Lui A."/>
            <person name="MacDonald P.J.P."/>
            <person name="Montmayeur A."/>
            <person name="Murphy C."/>
            <person name="Neiman D."/>
            <person name="Pearson M."/>
            <person name="Priest M."/>
            <person name="Roberts A."/>
            <person name="Saif S."/>
            <person name="Shea T."/>
            <person name="Shenoy N."/>
            <person name="Sisk P."/>
            <person name="Stolte C."/>
            <person name="Sykes S."/>
            <person name="Wortman J."/>
            <person name="Nusbaum C."/>
            <person name="Birren B."/>
        </authorList>
    </citation>
    <scope>NUCLEOTIDE SEQUENCE [LARGE SCALE GENOMIC DNA]</scope>
    <source>
        <strain evidence="1">54006</strain>
    </source>
</reference>
<dbReference type="RefSeq" id="XP_031051966.1">
    <property type="nucleotide sequence ID" value="XM_031218320.1"/>
</dbReference>
<dbReference type="GeneID" id="42042016"/>